<evidence type="ECO:0000313" key="3">
    <source>
        <dbReference type="EMBL" id="MBB4444327.1"/>
    </source>
</evidence>
<dbReference type="EMBL" id="JACIGY010000001">
    <property type="protein sequence ID" value="MBB4409639.1"/>
    <property type="molecule type" value="Genomic_DNA"/>
</dbReference>
<organism evidence="3 6">
    <name type="scientific">Aliirhizobium cellulosilyticum</name>
    <dbReference type="NCBI Taxonomy" id="393664"/>
    <lineage>
        <taxon>Bacteria</taxon>
        <taxon>Pseudomonadati</taxon>
        <taxon>Pseudomonadota</taxon>
        <taxon>Alphaproteobacteria</taxon>
        <taxon>Hyphomicrobiales</taxon>
        <taxon>Rhizobiaceae</taxon>
        <taxon>Aliirhizobium</taxon>
    </lineage>
</organism>
<reference evidence="4 5" key="1">
    <citation type="submission" date="2020-08" db="EMBL/GenBank/DDBJ databases">
        <title>Genomic Encyclopedia of Type Strains, Phase IV (KMG-V): Genome sequencing to study the core and pangenomes of soil and plant-associated prokaryotes.</title>
        <authorList>
            <person name="Whitman W."/>
        </authorList>
    </citation>
    <scope>NUCLEOTIDE SEQUENCE [LARGE SCALE GENOMIC DNA]</scope>
    <source>
        <strain evidence="2 5">SEMIA 444</strain>
        <strain evidence="1 4">SEMIA 448</strain>
        <strain evidence="3 6">SEMIA 452</strain>
    </source>
</reference>
<protein>
    <submittedName>
        <fullName evidence="3">Uncharacterized protein</fullName>
    </submittedName>
</protein>
<evidence type="ECO:0000313" key="5">
    <source>
        <dbReference type="Proteomes" id="UP000524535"/>
    </source>
</evidence>
<dbReference type="RefSeq" id="WP_246435754.1">
    <property type="nucleotide sequence ID" value="NZ_JACIGW010000001.1"/>
</dbReference>
<accession>A0A7W6UTY6</accession>
<dbReference type="AlphaFoldDB" id="A0A7W6UTY6"/>
<dbReference type="EMBL" id="JACIGW010000001">
    <property type="protein sequence ID" value="MBB4347967.1"/>
    <property type="molecule type" value="Genomic_DNA"/>
</dbReference>
<dbReference type="EMBL" id="JACIHM010000001">
    <property type="protein sequence ID" value="MBB4444327.1"/>
    <property type="molecule type" value="Genomic_DNA"/>
</dbReference>
<evidence type="ECO:0000313" key="2">
    <source>
        <dbReference type="EMBL" id="MBB4409639.1"/>
    </source>
</evidence>
<dbReference type="Proteomes" id="UP000520770">
    <property type="component" value="Unassembled WGS sequence"/>
</dbReference>
<proteinExistence type="predicted"/>
<sequence length="107" mass="12392">MAYDPKERRVWCKDCEKDVDPFDAFKNLCENYHAAHEGLNRQRKEITEAAHFQCRSIAAKEIDKAWRHRKMVPACPHCSNGLFPEDFVKGVGMVGRDFALARRAVKK</sequence>
<evidence type="ECO:0000313" key="1">
    <source>
        <dbReference type="EMBL" id="MBB4347967.1"/>
    </source>
</evidence>
<evidence type="ECO:0000313" key="4">
    <source>
        <dbReference type="Proteomes" id="UP000520770"/>
    </source>
</evidence>
<gene>
    <name evidence="2" type="ORF">GGE31_000110</name>
    <name evidence="1" type="ORF">GGE33_001675</name>
    <name evidence="3" type="ORF">GGE35_000109</name>
</gene>
<evidence type="ECO:0000313" key="6">
    <source>
        <dbReference type="Proteomes" id="UP000576087"/>
    </source>
</evidence>
<dbReference type="Proteomes" id="UP000524535">
    <property type="component" value="Unassembled WGS sequence"/>
</dbReference>
<comment type="caution">
    <text evidence="3">The sequence shown here is derived from an EMBL/GenBank/DDBJ whole genome shotgun (WGS) entry which is preliminary data.</text>
</comment>
<keyword evidence="5" id="KW-1185">Reference proteome</keyword>
<name>A0A7W6UTY6_9HYPH</name>
<dbReference type="Proteomes" id="UP000576087">
    <property type="component" value="Unassembled WGS sequence"/>
</dbReference>